<feature type="compositionally biased region" description="Polar residues" evidence="1">
    <location>
        <begin position="16"/>
        <end position="27"/>
    </location>
</feature>
<comment type="caution">
    <text evidence="2">The sequence shown here is derived from an EMBL/GenBank/DDBJ whole genome shotgun (WGS) entry which is preliminary data.</text>
</comment>
<name>A0A1R3KLG3_9ROSI</name>
<gene>
    <name evidence="2" type="ORF">COLO4_06924</name>
</gene>
<keyword evidence="3" id="KW-1185">Reference proteome</keyword>
<evidence type="ECO:0000313" key="3">
    <source>
        <dbReference type="Proteomes" id="UP000187203"/>
    </source>
</evidence>
<organism evidence="2 3">
    <name type="scientific">Corchorus olitorius</name>
    <dbReference type="NCBI Taxonomy" id="93759"/>
    <lineage>
        <taxon>Eukaryota</taxon>
        <taxon>Viridiplantae</taxon>
        <taxon>Streptophyta</taxon>
        <taxon>Embryophyta</taxon>
        <taxon>Tracheophyta</taxon>
        <taxon>Spermatophyta</taxon>
        <taxon>Magnoliopsida</taxon>
        <taxon>eudicotyledons</taxon>
        <taxon>Gunneridae</taxon>
        <taxon>Pentapetalae</taxon>
        <taxon>rosids</taxon>
        <taxon>malvids</taxon>
        <taxon>Malvales</taxon>
        <taxon>Malvaceae</taxon>
        <taxon>Grewioideae</taxon>
        <taxon>Apeibeae</taxon>
        <taxon>Corchorus</taxon>
    </lineage>
</organism>
<sequence length="67" mass="7232">MGKRSSGGADNRQNNRDSTPTTSSASTFKAKQPLACFLCNGPHKVKEFPHRGVMSALQASKQQILDV</sequence>
<dbReference type="Proteomes" id="UP000187203">
    <property type="component" value="Unassembled WGS sequence"/>
</dbReference>
<feature type="region of interest" description="Disordered" evidence="1">
    <location>
        <begin position="1"/>
        <end position="27"/>
    </location>
</feature>
<evidence type="ECO:0000256" key="1">
    <source>
        <dbReference type="SAM" id="MobiDB-lite"/>
    </source>
</evidence>
<proteinExistence type="predicted"/>
<protein>
    <submittedName>
        <fullName evidence="2">Uncharacterized protein</fullName>
    </submittedName>
</protein>
<reference evidence="3" key="1">
    <citation type="submission" date="2013-09" db="EMBL/GenBank/DDBJ databases">
        <title>Corchorus olitorius genome sequencing.</title>
        <authorList>
            <person name="Alam M."/>
            <person name="Haque M.S."/>
            <person name="Islam M.S."/>
            <person name="Emdad E.M."/>
            <person name="Islam M.M."/>
            <person name="Ahmed B."/>
            <person name="Halim A."/>
            <person name="Hossen Q.M.M."/>
            <person name="Hossain M.Z."/>
            <person name="Ahmed R."/>
            <person name="Khan M.M."/>
            <person name="Islam R."/>
            <person name="Rashid M.M."/>
            <person name="Khan S.A."/>
            <person name="Rahman M.S."/>
            <person name="Alam M."/>
            <person name="Yahiya A.S."/>
            <person name="Khan M.S."/>
            <person name="Azam M.S."/>
            <person name="Haque T."/>
            <person name="Lashkar M.Z.H."/>
            <person name="Akhand A.I."/>
            <person name="Morshed G."/>
            <person name="Roy S."/>
            <person name="Uddin K.S."/>
            <person name="Rabeya T."/>
            <person name="Hossain A.S."/>
            <person name="Chowdhury A."/>
            <person name="Snigdha A.R."/>
            <person name="Mortoza M.S."/>
            <person name="Matin S.A."/>
            <person name="Hoque S.M.E."/>
            <person name="Islam M.K."/>
            <person name="Roy D.K."/>
            <person name="Haider R."/>
            <person name="Moosa M.M."/>
            <person name="Elias S.M."/>
            <person name="Hasan A.M."/>
            <person name="Jahan S."/>
            <person name="Shafiuddin M."/>
            <person name="Mahmood N."/>
            <person name="Shommy N.S."/>
        </authorList>
    </citation>
    <scope>NUCLEOTIDE SEQUENCE [LARGE SCALE GENOMIC DNA]</scope>
    <source>
        <strain evidence="3">cv. O-4</strain>
    </source>
</reference>
<dbReference type="OrthoDB" id="1008316at2759"/>
<dbReference type="AlphaFoldDB" id="A0A1R3KLG3"/>
<dbReference type="EMBL" id="AWUE01012987">
    <property type="protein sequence ID" value="OMP07935.1"/>
    <property type="molecule type" value="Genomic_DNA"/>
</dbReference>
<accession>A0A1R3KLG3</accession>
<evidence type="ECO:0000313" key="2">
    <source>
        <dbReference type="EMBL" id="OMP07935.1"/>
    </source>
</evidence>